<keyword evidence="1" id="KW-0812">Transmembrane</keyword>
<evidence type="ECO:0000313" key="3">
    <source>
        <dbReference type="Proteomes" id="UP000176997"/>
    </source>
</evidence>
<comment type="caution">
    <text evidence="2">The sequence shown here is derived from an EMBL/GenBank/DDBJ whole genome shotgun (WGS) entry which is preliminary data.</text>
</comment>
<dbReference type="Proteomes" id="UP000176997">
    <property type="component" value="Unassembled WGS sequence"/>
</dbReference>
<keyword evidence="1" id="KW-0472">Membrane</keyword>
<organism evidence="2 3">
    <name type="scientific">Candidatus Yonathbacteria bacterium RIFCSPHIGHO2_01_FULL_51_10</name>
    <dbReference type="NCBI Taxonomy" id="1802723"/>
    <lineage>
        <taxon>Bacteria</taxon>
        <taxon>Candidatus Yonathiibacteriota</taxon>
    </lineage>
</organism>
<dbReference type="EMBL" id="MHUS01000023">
    <property type="protein sequence ID" value="OHA80448.1"/>
    <property type="molecule type" value="Genomic_DNA"/>
</dbReference>
<feature type="transmembrane region" description="Helical" evidence="1">
    <location>
        <begin position="35"/>
        <end position="55"/>
    </location>
</feature>
<keyword evidence="1" id="KW-1133">Transmembrane helix</keyword>
<gene>
    <name evidence="2" type="ORF">A2675_04240</name>
</gene>
<accession>A0A1G2S6V2</accession>
<evidence type="ECO:0000256" key="1">
    <source>
        <dbReference type="SAM" id="Phobius"/>
    </source>
</evidence>
<dbReference type="AlphaFoldDB" id="A0A1G2S6V2"/>
<sequence>MEPNERAMLEESLSLARENNEMLRSLRSNMRWTRLWRAIYWLVILGSLVGAYYYVQPYLDPMFQAYNKALEVSAELGKIGDQKDQFINSFLNQPVTTKTTK</sequence>
<proteinExistence type="predicted"/>
<protein>
    <submittedName>
        <fullName evidence="2">Uncharacterized protein</fullName>
    </submittedName>
</protein>
<reference evidence="2 3" key="1">
    <citation type="journal article" date="2016" name="Nat. Commun.">
        <title>Thousands of microbial genomes shed light on interconnected biogeochemical processes in an aquifer system.</title>
        <authorList>
            <person name="Anantharaman K."/>
            <person name="Brown C.T."/>
            <person name="Hug L.A."/>
            <person name="Sharon I."/>
            <person name="Castelle C.J."/>
            <person name="Probst A.J."/>
            <person name="Thomas B.C."/>
            <person name="Singh A."/>
            <person name="Wilkins M.J."/>
            <person name="Karaoz U."/>
            <person name="Brodie E.L."/>
            <person name="Williams K.H."/>
            <person name="Hubbard S.S."/>
            <person name="Banfield J.F."/>
        </authorList>
    </citation>
    <scope>NUCLEOTIDE SEQUENCE [LARGE SCALE GENOMIC DNA]</scope>
</reference>
<evidence type="ECO:0000313" key="2">
    <source>
        <dbReference type="EMBL" id="OHA80448.1"/>
    </source>
</evidence>
<name>A0A1G2S6V2_9BACT</name>